<name>A0AAN9MTE8_CANGL</name>
<accession>A0AAN9MTE8</accession>
<dbReference type="EMBL" id="JAYMYQ010000001">
    <property type="protein sequence ID" value="KAK7360539.1"/>
    <property type="molecule type" value="Genomic_DNA"/>
</dbReference>
<proteinExistence type="predicted"/>
<evidence type="ECO:0000313" key="2">
    <source>
        <dbReference type="Proteomes" id="UP001367508"/>
    </source>
</evidence>
<organism evidence="1 2">
    <name type="scientific">Canavalia gladiata</name>
    <name type="common">Sword bean</name>
    <name type="synonym">Dolichos gladiatus</name>
    <dbReference type="NCBI Taxonomy" id="3824"/>
    <lineage>
        <taxon>Eukaryota</taxon>
        <taxon>Viridiplantae</taxon>
        <taxon>Streptophyta</taxon>
        <taxon>Embryophyta</taxon>
        <taxon>Tracheophyta</taxon>
        <taxon>Spermatophyta</taxon>
        <taxon>Magnoliopsida</taxon>
        <taxon>eudicotyledons</taxon>
        <taxon>Gunneridae</taxon>
        <taxon>Pentapetalae</taxon>
        <taxon>rosids</taxon>
        <taxon>fabids</taxon>
        <taxon>Fabales</taxon>
        <taxon>Fabaceae</taxon>
        <taxon>Papilionoideae</taxon>
        <taxon>50 kb inversion clade</taxon>
        <taxon>NPAAA clade</taxon>
        <taxon>indigoferoid/millettioid clade</taxon>
        <taxon>Phaseoleae</taxon>
        <taxon>Canavalia</taxon>
    </lineage>
</organism>
<gene>
    <name evidence="1" type="ORF">VNO77_02542</name>
</gene>
<sequence>MLRFRGKVPPKKKKRSVPLQISEGVKEYRIFSLSLPHTLLLETLRMPLPIVFMLIKTTNREHVHRHQLSMKPHEYTEHWHSPYFIADCMTTGVSLLIHVVMAKEGRNCGGVFYAKYTANAILASSNELNISHEDGKRIKTIALNNGNRG</sequence>
<protein>
    <submittedName>
        <fullName evidence="1">Uncharacterized protein</fullName>
    </submittedName>
</protein>
<reference evidence="1 2" key="1">
    <citation type="submission" date="2024-01" db="EMBL/GenBank/DDBJ databases">
        <title>The genomes of 5 underutilized Papilionoideae crops provide insights into root nodulation and disease resistanc.</title>
        <authorList>
            <person name="Jiang F."/>
        </authorList>
    </citation>
    <scope>NUCLEOTIDE SEQUENCE [LARGE SCALE GENOMIC DNA]</scope>
    <source>
        <strain evidence="1">LVBAO_FW01</strain>
        <tissue evidence="1">Leaves</tissue>
    </source>
</reference>
<keyword evidence="2" id="KW-1185">Reference proteome</keyword>
<dbReference type="AlphaFoldDB" id="A0AAN9MTE8"/>
<dbReference type="Proteomes" id="UP001367508">
    <property type="component" value="Unassembled WGS sequence"/>
</dbReference>
<comment type="caution">
    <text evidence="1">The sequence shown here is derived from an EMBL/GenBank/DDBJ whole genome shotgun (WGS) entry which is preliminary data.</text>
</comment>
<evidence type="ECO:0000313" key="1">
    <source>
        <dbReference type="EMBL" id="KAK7360539.1"/>
    </source>
</evidence>